<proteinExistence type="predicted"/>
<evidence type="ECO:0000313" key="2">
    <source>
        <dbReference type="Proteomes" id="UP000030208"/>
    </source>
</evidence>
<protein>
    <submittedName>
        <fullName evidence="1">Tail fiber protein</fullName>
    </submittedName>
</protein>
<evidence type="ECO:0000313" key="1">
    <source>
        <dbReference type="EMBL" id="AIW03650.1"/>
    </source>
</evidence>
<reference evidence="1 2" key="1">
    <citation type="journal article" date="2015" name="Genome Announc.">
        <title>Complete Genome of Bacillus megaterium Podophage Pascal.</title>
        <authorList>
            <person name="Snowden J.D."/>
            <person name="Vega Gonzalez A.E."/>
            <person name="Maroun J.W."/>
            <person name="Hernandez A.C."/>
            <person name="Kuty Everett G.F."/>
        </authorList>
    </citation>
    <scope>NUCLEOTIDE SEQUENCE [LARGE SCALE GENOMIC DNA]</scope>
</reference>
<sequence>MLTQLGAFSKLVADLPDVPNMSAAELKSYFDSSPEQLRKFYNNLVIALQSTDSVDSGAANIGVGAIAGLSGTNVQAFLSALKTLADSKTANTGDHKGTWGGYTVANFPIGVTRDQLFLITDTIYNNQSGDRYPTGVSLMNVPDKMYSFPQDYGMVVTMKIGKYRLTQFFFSTGHSSSNYGMWFRHWYDGDGYTQWQKVATTTDISDSIGSVVKGSKIQCGTTTITINGQSNASKAISFPESFSSAPAVVASVRNSSNPENFGDVTCTNPSTTGFTLVGRNNTQSQVTVSYSWIAMV</sequence>
<organism evidence="1 2">
    <name type="scientific">Bacillus phage Pascal</name>
    <dbReference type="NCBI Taxonomy" id="1540092"/>
    <lineage>
        <taxon>Viruses</taxon>
        <taxon>Duplodnaviria</taxon>
        <taxon>Heunggongvirae</taxon>
        <taxon>Uroviricota</taxon>
        <taxon>Caudoviricetes</taxon>
        <taxon>Pagevirus</taxon>
        <taxon>Pagevirus pascal</taxon>
    </lineage>
</organism>
<dbReference type="RefSeq" id="YP_009151483.1">
    <property type="nucleotide sequence ID" value="NC_027372.1"/>
</dbReference>
<dbReference type="SUPFAM" id="SSF141086">
    <property type="entry name" value="Agglutinin HPA-like"/>
    <property type="match status" value="1"/>
</dbReference>
<dbReference type="EMBL" id="KM236247">
    <property type="protein sequence ID" value="AIW03650.1"/>
    <property type="molecule type" value="Genomic_DNA"/>
</dbReference>
<dbReference type="InterPro" id="IPR037221">
    <property type="entry name" value="H-type_lectin_dom_sf"/>
</dbReference>
<dbReference type="OrthoDB" id="4959at10239"/>
<gene>
    <name evidence="1" type="ORF">CPT_Pascal15</name>
</gene>
<name>A0A0A0RNG6_9CAUD</name>
<dbReference type="Proteomes" id="UP000030208">
    <property type="component" value="Segment"/>
</dbReference>
<keyword evidence="2" id="KW-1185">Reference proteome</keyword>
<accession>A0A0A0RNG6</accession>
<dbReference type="GeneID" id="24607694"/>
<dbReference type="Gene3D" id="2.60.40.2080">
    <property type="match status" value="1"/>
</dbReference>
<dbReference type="KEGG" id="vg:24607694"/>